<dbReference type="Proteomes" id="UP000004507">
    <property type="component" value="Unassembled WGS sequence"/>
</dbReference>
<reference evidence="1 2" key="1">
    <citation type="submission" date="2006-01" db="EMBL/GenBank/DDBJ databases">
        <authorList>
            <person name="Hagstrom A."/>
            <person name="Ferriera S."/>
            <person name="Johnson J."/>
            <person name="Kravitz S."/>
            <person name="Halpern A."/>
            <person name="Remington K."/>
            <person name="Beeson K."/>
            <person name="Tran B."/>
            <person name="Rogers Y.-H."/>
            <person name="Friedman R."/>
            <person name="Venter J.C."/>
        </authorList>
    </citation>
    <scope>NUCLEOTIDE SEQUENCE [LARGE SCALE GENOMIC DNA]</scope>
    <source>
        <strain evidence="1 2">SKA53</strain>
    </source>
</reference>
<name>A3V773_9RHOB</name>
<comment type="caution">
    <text evidence="1">The sequence shown here is derived from an EMBL/GenBank/DDBJ whole genome shotgun (WGS) entry which is preliminary data.</text>
</comment>
<accession>A3V773</accession>
<protein>
    <submittedName>
        <fullName evidence="1">Uncharacterized protein</fullName>
    </submittedName>
</protein>
<keyword evidence="2" id="KW-1185">Reference proteome</keyword>
<evidence type="ECO:0000313" key="2">
    <source>
        <dbReference type="Proteomes" id="UP000004507"/>
    </source>
</evidence>
<dbReference type="EMBL" id="AAMS01000006">
    <property type="protein sequence ID" value="EAQ06089.1"/>
    <property type="molecule type" value="Genomic_DNA"/>
</dbReference>
<proteinExistence type="predicted"/>
<dbReference type="HOGENOM" id="CLU_3426583_0_0_5"/>
<evidence type="ECO:0000313" key="1">
    <source>
        <dbReference type="EMBL" id="EAQ06089.1"/>
    </source>
</evidence>
<sequence>MRLDMRANIHAAIADVTCIAL</sequence>
<gene>
    <name evidence="1" type="ORF">SKA53_08286</name>
</gene>
<dbReference type="AlphaFoldDB" id="A3V773"/>
<organism evidence="1 2">
    <name type="scientific">Yoonia vestfoldensis SKA53</name>
    <dbReference type="NCBI Taxonomy" id="314232"/>
    <lineage>
        <taxon>Bacteria</taxon>
        <taxon>Pseudomonadati</taxon>
        <taxon>Pseudomonadota</taxon>
        <taxon>Alphaproteobacteria</taxon>
        <taxon>Rhodobacterales</taxon>
        <taxon>Paracoccaceae</taxon>
        <taxon>Yoonia</taxon>
    </lineage>
</organism>